<dbReference type="Proteomes" id="UP000222256">
    <property type="component" value="Segment"/>
</dbReference>
<keyword evidence="2" id="KW-1185">Reference proteome</keyword>
<reference evidence="1 2" key="1">
    <citation type="submission" date="2017-06" db="EMBL/GenBank/DDBJ databases">
        <title>A Novel Lytic Pseudoalteromonas phage Isolated from Qingdao coast of China.</title>
        <authorList>
            <person name="Li H."/>
        </authorList>
    </citation>
    <scope>NUCLEOTIDE SEQUENCE [LARGE SCALE GENOMIC DNA]</scope>
</reference>
<dbReference type="GeneID" id="54981626"/>
<dbReference type="EMBL" id="MF370964">
    <property type="protein sequence ID" value="ASU03303.1"/>
    <property type="molecule type" value="Genomic_DNA"/>
</dbReference>
<dbReference type="RefSeq" id="YP_009791444.1">
    <property type="nucleotide sequence ID" value="NC_047839.1"/>
</dbReference>
<dbReference type="Pfam" id="PF26128">
    <property type="entry name" value="Gad2"/>
    <property type="match status" value="1"/>
</dbReference>
<name>A0A223LHF0_9CAUD</name>
<accession>A0A223LHF0</accession>
<evidence type="ECO:0000313" key="2">
    <source>
        <dbReference type="Proteomes" id="UP000222256"/>
    </source>
</evidence>
<evidence type="ECO:0000313" key="1">
    <source>
        <dbReference type="EMBL" id="ASU03303.1"/>
    </source>
</evidence>
<proteinExistence type="predicted"/>
<sequence length="402" mass="45589">MSEQVLNEIQEVITRSNKGKYSRQKKQLLSLVNETEGLEELFKELGCFVAGGAVTSVFTNKEVHDLDIYFRDKESLLKFIKVAFSDAPCVPCTPINFNQDVTPSSTSVILDTFSLRYVGHTDKSVMFLDGSGMQVEAIHCGFYPTVEDIFKSFDFTINMGVYDFAQECFVLDEDFLTDNASRKLRVNEGTSFPIISQLRLAKYQQRGYSINRKEFIKLCLSVASLNLSSWDDVKNAIGGMYGYNMDDLFDEDKDFTMEEVFEQLEELECNLEGTTAKIPATDLEDLLEFIEEQHKANDPDKEYFYYKKVLKTSEDGVYTSIYKRDFKYIVGESPDNSGNGIYLYKSVDKAKNHYLNYDSNDGAVIIKLTSGKTRAKLQSDGGGKYSTCTKLTVVGEMDLEDI</sequence>
<dbReference type="KEGG" id="vg:54981626"/>
<protein>
    <submittedName>
        <fullName evidence="1">Uncharacterized protein</fullName>
    </submittedName>
</protein>
<organism evidence="1 2">
    <name type="scientific">Pseudoalteromonas phage J2-1</name>
    <dbReference type="NCBI Taxonomy" id="2023998"/>
    <lineage>
        <taxon>Viruses</taxon>
        <taxon>Duplodnaviria</taxon>
        <taxon>Heunggongvirae</taxon>
        <taxon>Uroviricota</taxon>
        <taxon>Caudoviricetes</taxon>
        <taxon>Qingdaovirus</taxon>
        <taxon>Qingdaovirus J21</taxon>
    </lineage>
</organism>